<dbReference type="InterPro" id="IPR038488">
    <property type="entry name" value="Integrase_DNA-bd_sf"/>
</dbReference>
<evidence type="ECO:0000313" key="9">
    <source>
        <dbReference type="EMBL" id="ATQ68464.1"/>
    </source>
</evidence>
<reference evidence="10" key="1">
    <citation type="submission" date="2017-10" db="EMBL/GenBank/DDBJ databases">
        <title>Completed PacBio SMRT sequence of Methylosinus trichosporium OB3b reveals presence of a third large plasmid.</title>
        <authorList>
            <person name="Charles T.C."/>
            <person name="Lynch M.D.J."/>
            <person name="Heil J.R."/>
            <person name="Cheng J."/>
        </authorList>
    </citation>
    <scope>NUCLEOTIDE SEQUENCE [LARGE SCALE GENOMIC DNA]</scope>
    <source>
        <strain evidence="10">OB3b</strain>
    </source>
</reference>
<dbReference type="STRING" id="595536.GCA_000178815_02829"/>
<evidence type="ECO:0000259" key="7">
    <source>
        <dbReference type="PROSITE" id="PS51898"/>
    </source>
</evidence>
<gene>
    <name evidence="9" type="ORF">CQW49_11685</name>
</gene>
<dbReference type="InterPro" id="IPR013762">
    <property type="entry name" value="Integrase-like_cat_sf"/>
</dbReference>
<proteinExistence type="inferred from homology"/>
<evidence type="ECO:0000256" key="3">
    <source>
        <dbReference type="ARBA" id="ARBA00023125"/>
    </source>
</evidence>
<evidence type="ECO:0000256" key="6">
    <source>
        <dbReference type="SAM" id="MobiDB-lite"/>
    </source>
</evidence>
<dbReference type="Pfam" id="PF22022">
    <property type="entry name" value="Phage_int_M"/>
    <property type="match status" value="1"/>
</dbReference>
<dbReference type="InterPro" id="IPR010998">
    <property type="entry name" value="Integrase_recombinase_N"/>
</dbReference>
<accession>A0A2D2D0J0</accession>
<dbReference type="Pfam" id="PF00589">
    <property type="entry name" value="Phage_integrase"/>
    <property type="match status" value="1"/>
</dbReference>
<keyword evidence="10" id="KW-1185">Reference proteome</keyword>
<dbReference type="RefSeq" id="WP_003614036.1">
    <property type="nucleotide sequence ID" value="NZ_ADVE02000001.1"/>
</dbReference>
<dbReference type="EMBL" id="CP023737">
    <property type="protein sequence ID" value="ATQ68464.1"/>
    <property type="molecule type" value="Genomic_DNA"/>
</dbReference>
<dbReference type="GO" id="GO:0006310">
    <property type="term" value="P:DNA recombination"/>
    <property type="evidence" value="ECO:0007669"/>
    <property type="project" value="UniProtKB-KW"/>
</dbReference>
<dbReference type="InterPro" id="IPR025166">
    <property type="entry name" value="Integrase_DNA_bind_dom"/>
</dbReference>
<dbReference type="PROSITE" id="PS51898">
    <property type="entry name" value="TYR_RECOMBINASE"/>
    <property type="match status" value="1"/>
</dbReference>
<evidence type="ECO:0000256" key="5">
    <source>
        <dbReference type="PROSITE-ProRule" id="PRU01248"/>
    </source>
</evidence>
<keyword evidence="3 5" id="KW-0238">DNA-binding</keyword>
<dbReference type="InterPro" id="IPR002104">
    <property type="entry name" value="Integrase_catalytic"/>
</dbReference>
<dbReference type="CDD" id="cd00801">
    <property type="entry name" value="INT_P4_C"/>
    <property type="match status" value="1"/>
</dbReference>
<dbReference type="PANTHER" id="PTHR30629:SF2">
    <property type="entry name" value="PROPHAGE INTEGRASE INTS-RELATED"/>
    <property type="match status" value="1"/>
</dbReference>
<name>A0A2D2D0J0_METT3</name>
<dbReference type="Gene3D" id="1.10.443.10">
    <property type="entry name" value="Intergrase catalytic core"/>
    <property type="match status" value="1"/>
</dbReference>
<dbReference type="PROSITE" id="PS51900">
    <property type="entry name" value="CB"/>
    <property type="match status" value="1"/>
</dbReference>
<sequence length="399" mass="44240">MSLTDSSVKNSKPQERPYKLADGQGLHLLVNPNGSRLWRLKYRVGGKEKLLSIGRYPEVSIKMAREARDDARGLLAAGVDPSQAKQQPKRAAVEAVRDTFAALADEYVAKLKRESRAPTTLGKVEWLLGLAKDAIGERPIREVTAAEVLTVLRKAEARGVHETANRLRSTIGAVFRYAIASARAENDPTGALKGALTRPVVTARPAITERKALGGLLRAVDGFDGQLTTREALKLLALLAPRPGELRLARWPEFDLEAAVWTIPAERTKMRREHRAPLPRQAVDILRRLRTLTGGGALVFPSVRSAARPISENTLNAALRRMGYACDQVTSHGFRATFSTIANESGKWNADAIERALAHVENDGVRRAYHRAEYWEERVTMAQWWADLLDELRVAETRE</sequence>
<evidence type="ECO:0000256" key="1">
    <source>
        <dbReference type="ARBA" id="ARBA00008857"/>
    </source>
</evidence>
<dbReference type="Pfam" id="PF13356">
    <property type="entry name" value="Arm-DNA-bind_3"/>
    <property type="match status" value="1"/>
</dbReference>
<organism evidence="9 10">
    <name type="scientific">Methylosinus trichosporium (strain ATCC 35070 / NCIMB 11131 / UNIQEM 75 / OB3b)</name>
    <dbReference type="NCBI Taxonomy" id="595536"/>
    <lineage>
        <taxon>Bacteria</taxon>
        <taxon>Pseudomonadati</taxon>
        <taxon>Pseudomonadota</taxon>
        <taxon>Alphaproteobacteria</taxon>
        <taxon>Hyphomicrobiales</taxon>
        <taxon>Methylocystaceae</taxon>
        <taxon>Methylosinus</taxon>
    </lineage>
</organism>
<evidence type="ECO:0000313" key="10">
    <source>
        <dbReference type="Proteomes" id="UP000230709"/>
    </source>
</evidence>
<feature type="domain" description="Core-binding (CB)" evidence="8">
    <location>
        <begin position="98"/>
        <end position="179"/>
    </location>
</feature>
<dbReference type="Gene3D" id="3.30.160.390">
    <property type="entry name" value="Integrase, DNA-binding domain"/>
    <property type="match status" value="1"/>
</dbReference>
<comment type="similarity">
    <text evidence="1">Belongs to the 'phage' integrase family.</text>
</comment>
<feature type="region of interest" description="Disordered" evidence="6">
    <location>
        <begin position="1"/>
        <end position="20"/>
    </location>
</feature>
<dbReference type="GO" id="GO:0003677">
    <property type="term" value="F:DNA binding"/>
    <property type="evidence" value="ECO:0007669"/>
    <property type="project" value="UniProtKB-UniRule"/>
</dbReference>
<dbReference type="Gene3D" id="1.10.150.130">
    <property type="match status" value="1"/>
</dbReference>
<dbReference type="SUPFAM" id="SSF56349">
    <property type="entry name" value="DNA breaking-rejoining enzymes"/>
    <property type="match status" value="1"/>
</dbReference>
<dbReference type="InterPro" id="IPR044068">
    <property type="entry name" value="CB"/>
</dbReference>
<evidence type="ECO:0000256" key="4">
    <source>
        <dbReference type="ARBA" id="ARBA00023172"/>
    </source>
</evidence>
<dbReference type="InterPro" id="IPR053876">
    <property type="entry name" value="Phage_int_M"/>
</dbReference>
<feature type="compositionally biased region" description="Polar residues" evidence="6">
    <location>
        <begin position="1"/>
        <end position="11"/>
    </location>
</feature>
<dbReference type="PANTHER" id="PTHR30629">
    <property type="entry name" value="PROPHAGE INTEGRASE"/>
    <property type="match status" value="1"/>
</dbReference>
<dbReference type="InterPro" id="IPR011010">
    <property type="entry name" value="DNA_brk_join_enz"/>
</dbReference>
<keyword evidence="2" id="KW-0229">DNA integration</keyword>
<dbReference type="KEGG" id="mtw:CQW49_11685"/>
<feature type="domain" description="Tyr recombinase" evidence="7">
    <location>
        <begin position="203"/>
        <end position="382"/>
    </location>
</feature>
<evidence type="ECO:0000256" key="2">
    <source>
        <dbReference type="ARBA" id="ARBA00022908"/>
    </source>
</evidence>
<dbReference type="GO" id="GO:0015074">
    <property type="term" value="P:DNA integration"/>
    <property type="evidence" value="ECO:0007669"/>
    <property type="project" value="UniProtKB-KW"/>
</dbReference>
<dbReference type="AlphaFoldDB" id="A0A2D2D0J0"/>
<keyword evidence="4" id="KW-0233">DNA recombination</keyword>
<protein>
    <submittedName>
        <fullName evidence="9">Integrase</fullName>
    </submittedName>
</protein>
<evidence type="ECO:0000259" key="8">
    <source>
        <dbReference type="PROSITE" id="PS51900"/>
    </source>
</evidence>
<dbReference type="Proteomes" id="UP000230709">
    <property type="component" value="Chromosome"/>
</dbReference>
<dbReference type="InterPro" id="IPR050808">
    <property type="entry name" value="Phage_Integrase"/>
</dbReference>